<dbReference type="PANTHER" id="PTHR12383">
    <property type="entry name" value="PROTEASE FAMILY S26 MITOCHONDRIAL INNER MEMBRANE PROTEASE-RELATED"/>
    <property type="match status" value="1"/>
</dbReference>
<proteinExistence type="inferred from homology"/>
<dbReference type="CDD" id="cd06530">
    <property type="entry name" value="S26_SPase_I"/>
    <property type="match status" value="1"/>
</dbReference>
<dbReference type="EC" id="3.4.21.-" evidence="8"/>
<evidence type="ECO:0000313" key="11">
    <source>
        <dbReference type="Proteomes" id="UP000799537"/>
    </source>
</evidence>
<keyword evidence="4 8" id="KW-0496">Mitochondrion</keyword>
<evidence type="ECO:0000256" key="1">
    <source>
        <dbReference type="ARBA" id="ARBA00004273"/>
    </source>
</evidence>
<dbReference type="InterPro" id="IPR000223">
    <property type="entry name" value="Pept_S26A_signal_pept_1"/>
</dbReference>
<keyword evidence="8" id="KW-0645">Protease</keyword>
<dbReference type="Proteomes" id="UP000799537">
    <property type="component" value="Unassembled WGS sequence"/>
</dbReference>
<protein>
    <recommendedName>
        <fullName evidence="8">Mitochondrial inner membrane protease subunit</fullName>
        <ecNumber evidence="8">3.4.21.-</ecNumber>
    </recommendedName>
</protein>
<dbReference type="OrthoDB" id="308440at2759"/>
<evidence type="ECO:0000259" key="9">
    <source>
        <dbReference type="Pfam" id="PF10502"/>
    </source>
</evidence>
<keyword evidence="5" id="KW-0472">Membrane</keyword>
<reference evidence="10" key="1">
    <citation type="journal article" date="2020" name="Stud. Mycol.">
        <title>101 Dothideomycetes genomes: a test case for predicting lifestyles and emergence of pathogens.</title>
        <authorList>
            <person name="Haridas S."/>
            <person name="Albert R."/>
            <person name="Binder M."/>
            <person name="Bloem J."/>
            <person name="Labutti K."/>
            <person name="Salamov A."/>
            <person name="Andreopoulos B."/>
            <person name="Baker S."/>
            <person name="Barry K."/>
            <person name="Bills G."/>
            <person name="Bluhm B."/>
            <person name="Cannon C."/>
            <person name="Castanera R."/>
            <person name="Culley D."/>
            <person name="Daum C."/>
            <person name="Ezra D."/>
            <person name="Gonzalez J."/>
            <person name="Henrissat B."/>
            <person name="Kuo A."/>
            <person name="Liang C."/>
            <person name="Lipzen A."/>
            <person name="Lutzoni F."/>
            <person name="Magnuson J."/>
            <person name="Mondo S."/>
            <person name="Nolan M."/>
            <person name="Ohm R."/>
            <person name="Pangilinan J."/>
            <person name="Park H.-J."/>
            <person name="Ramirez L."/>
            <person name="Alfaro M."/>
            <person name="Sun H."/>
            <person name="Tritt A."/>
            <person name="Yoshinaga Y."/>
            <person name="Zwiers L.-H."/>
            <person name="Turgeon B."/>
            <person name="Goodwin S."/>
            <person name="Spatafora J."/>
            <person name="Crous P."/>
            <person name="Grigoriev I."/>
        </authorList>
    </citation>
    <scope>NUCLEOTIDE SEQUENCE</scope>
    <source>
        <strain evidence="10">ATCC 36951</strain>
    </source>
</reference>
<evidence type="ECO:0000256" key="2">
    <source>
        <dbReference type="ARBA" id="ARBA00022792"/>
    </source>
</evidence>
<dbReference type="RefSeq" id="XP_033666325.1">
    <property type="nucleotide sequence ID" value="XM_033807171.1"/>
</dbReference>
<dbReference type="GO" id="GO:0006465">
    <property type="term" value="P:signal peptide processing"/>
    <property type="evidence" value="ECO:0007669"/>
    <property type="project" value="InterPro"/>
</dbReference>
<comment type="subcellular location">
    <subcellularLocation>
        <location evidence="1 8">Mitochondrion inner membrane</location>
    </subcellularLocation>
</comment>
<dbReference type="SUPFAM" id="SSF51306">
    <property type="entry name" value="LexA/Signal peptidase"/>
    <property type="match status" value="1"/>
</dbReference>
<dbReference type="EMBL" id="ML993600">
    <property type="protein sequence ID" value="KAF2165436.1"/>
    <property type="molecule type" value="Genomic_DNA"/>
</dbReference>
<dbReference type="GeneID" id="54560443"/>
<sequence length="226" mass="26032">MLRWMPRWQPIKRLALIKPRPFIRMTSNETKPNQPQQKIRNTWLRRRFSLSVPVLHEPPFPIYLRLAIYALVLMNSVHVFFTYVYEFDSTQGISMLPTLASFGDWVFISKYYRRGRGVKAGDVVSFKHPVRIGENAIKRVLAMEGDFVLMNTPGKSEAMIQVPQGHCWVVGDNMLHSRDSRMFGPLPLALISGKVMAKVDRPGTLPGFSWIEHGFQPAYIEDDDVD</sequence>
<evidence type="ECO:0000256" key="7">
    <source>
        <dbReference type="PIRSR" id="PIRSR600223-1"/>
    </source>
</evidence>
<dbReference type="Gene3D" id="2.10.109.10">
    <property type="entry name" value="Umud Fragment, subunit A"/>
    <property type="match status" value="1"/>
</dbReference>
<dbReference type="GO" id="GO:0006627">
    <property type="term" value="P:protein processing involved in protein targeting to mitochondrion"/>
    <property type="evidence" value="ECO:0007669"/>
    <property type="project" value="TreeGrafter"/>
</dbReference>
<dbReference type="InterPro" id="IPR052064">
    <property type="entry name" value="Mito_IMP1_subunit"/>
</dbReference>
<dbReference type="AlphaFoldDB" id="A0A6A6CJ39"/>
<dbReference type="GO" id="GO:0042720">
    <property type="term" value="C:mitochondrial inner membrane peptidase complex"/>
    <property type="evidence" value="ECO:0007669"/>
    <property type="project" value="TreeGrafter"/>
</dbReference>
<evidence type="ECO:0000256" key="3">
    <source>
        <dbReference type="ARBA" id="ARBA00022801"/>
    </source>
</evidence>
<evidence type="ECO:0000256" key="5">
    <source>
        <dbReference type="ARBA" id="ARBA00023136"/>
    </source>
</evidence>
<feature type="active site" evidence="7">
    <location>
        <position position="138"/>
    </location>
</feature>
<keyword evidence="2 8" id="KW-0999">Mitochondrion inner membrane</keyword>
<dbReference type="Pfam" id="PF10502">
    <property type="entry name" value="Peptidase_S26"/>
    <property type="match status" value="2"/>
</dbReference>
<evidence type="ECO:0000313" key="10">
    <source>
        <dbReference type="EMBL" id="KAF2165436.1"/>
    </source>
</evidence>
<dbReference type="PRINTS" id="PR00727">
    <property type="entry name" value="LEADERPTASE"/>
</dbReference>
<evidence type="ECO:0000256" key="8">
    <source>
        <dbReference type="RuleBase" id="RU362041"/>
    </source>
</evidence>
<name>A0A6A6CJ39_ZASCE</name>
<comment type="similarity">
    <text evidence="6">Belongs to the peptidase S26 family. IMP1 subfamily.</text>
</comment>
<feature type="active site" evidence="7">
    <location>
        <position position="94"/>
    </location>
</feature>
<evidence type="ECO:0000256" key="6">
    <source>
        <dbReference type="ARBA" id="ARBA00038445"/>
    </source>
</evidence>
<dbReference type="InterPro" id="IPR019533">
    <property type="entry name" value="Peptidase_S26"/>
</dbReference>
<evidence type="ECO:0000256" key="4">
    <source>
        <dbReference type="ARBA" id="ARBA00023128"/>
    </source>
</evidence>
<keyword evidence="11" id="KW-1185">Reference proteome</keyword>
<organism evidence="10 11">
    <name type="scientific">Zasmidium cellare ATCC 36951</name>
    <dbReference type="NCBI Taxonomy" id="1080233"/>
    <lineage>
        <taxon>Eukaryota</taxon>
        <taxon>Fungi</taxon>
        <taxon>Dikarya</taxon>
        <taxon>Ascomycota</taxon>
        <taxon>Pezizomycotina</taxon>
        <taxon>Dothideomycetes</taxon>
        <taxon>Dothideomycetidae</taxon>
        <taxon>Mycosphaerellales</taxon>
        <taxon>Mycosphaerellaceae</taxon>
        <taxon>Zasmidium</taxon>
    </lineage>
</organism>
<dbReference type="InterPro" id="IPR036286">
    <property type="entry name" value="LexA/Signal_pep-like_sf"/>
</dbReference>
<keyword evidence="3 8" id="KW-0378">Hydrolase</keyword>
<dbReference type="NCBIfam" id="TIGR02227">
    <property type="entry name" value="sigpep_I_bact"/>
    <property type="match status" value="1"/>
</dbReference>
<dbReference type="GO" id="GO:0004252">
    <property type="term" value="F:serine-type endopeptidase activity"/>
    <property type="evidence" value="ECO:0007669"/>
    <property type="project" value="InterPro"/>
</dbReference>
<accession>A0A6A6CJ39</accession>
<feature type="domain" description="Peptidase S26" evidence="9">
    <location>
        <begin position="68"/>
        <end position="151"/>
    </location>
</feature>
<gene>
    <name evidence="10" type="ORF">M409DRAFT_24286</name>
</gene>
<feature type="domain" description="Peptidase S26" evidence="9">
    <location>
        <begin position="161"/>
        <end position="197"/>
    </location>
</feature>
<dbReference type="PANTHER" id="PTHR12383:SF16">
    <property type="entry name" value="MITOCHONDRIAL INNER MEMBRANE PROTEASE SUBUNIT 1"/>
    <property type="match status" value="1"/>
</dbReference>